<dbReference type="InterPro" id="IPR013517">
    <property type="entry name" value="FG-GAP"/>
</dbReference>
<protein>
    <submittedName>
        <fullName evidence="7">Uncharacterized protein</fullName>
    </submittedName>
</protein>
<evidence type="ECO:0000256" key="1">
    <source>
        <dbReference type="ARBA" id="ARBA00004613"/>
    </source>
</evidence>
<dbReference type="InterPro" id="IPR013858">
    <property type="entry name" value="Peptidase_M10B_C"/>
</dbReference>
<dbReference type="InterPro" id="IPR034033">
    <property type="entry name" value="Serralysin-like"/>
</dbReference>
<evidence type="ECO:0000256" key="3">
    <source>
        <dbReference type="ARBA" id="ARBA00022729"/>
    </source>
</evidence>
<gene>
    <name evidence="7" type="ORF">DDF65_20680</name>
</gene>
<name>A0A2T9J1R6_9CAUL</name>
<dbReference type="Pfam" id="PF08548">
    <property type="entry name" value="Peptidase_M10_C"/>
    <property type="match status" value="1"/>
</dbReference>
<dbReference type="PANTHER" id="PTHR46580">
    <property type="entry name" value="SENSOR KINASE-RELATED"/>
    <property type="match status" value="1"/>
</dbReference>
<dbReference type="RefSeq" id="WP_116569459.1">
    <property type="nucleotide sequence ID" value="NZ_QDKP01000058.1"/>
</dbReference>
<keyword evidence="8" id="KW-1185">Reference proteome</keyword>
<dbReference type="InterPro" id="IPR028994">
    <property type="entry name" value="Integrin_alpha_N"/>
</dbReference>
<evidence type="ECO:0000259" key="6">
    <source>
        <dbReference type="Pfam" id="PF08548"/>
    </source>
</evidence>
<comment type="subcellular location">
    <subcellularLocation>
        <location evidence="1">Secreted</location>
    </subcellularLocation>
</comment>
<feature type="domain" description="Peptidase C-terminal archaeal/bacterial" evidence="5">
    <location>
        <begin position="172"/>
        <end position="242"/>
    </location>
</feature>
<dbReference type="GO" id="GO:0005615">
    <property type="term" value="C:extracellular space"/>
    <property type="evidence" value="ECO:0007669"/>
    <property type="project" value="InterPro"/>
</dbReference>
<dbReference type="AlphaFoldDB" id="A0A2T9J1R6"/>
<dbReference type="SUPFAM" id="SSF69318">
    <property type="entry name" value="Integrin alpha N-terminal domain"/>
    <property type="match status" value="3"/>
</dbReference>
<dbReference type="Proteomes" id="UP000244913">
    <property type="component" value="Unassembled WGS sequence"/>
</dbReference>
<dbReference type="InterPro" id="IPR024079">
    <property type="entry name" value="MetalloPept_cat_dom_sf"/>
</dbReference>
<sequence>MVSSEVARLGSPLLEIAQTQGADTVPGNASTTFTLSSVTFGWINSANDTDWYRLQVEAGRTYTIALSSYTMSGNAAGTSLPDPYLRIYDSSGLLIGENDDSLTSLDSRYSYTATSSGYIYVSAGSADGRPGSYSLLAVSAATPTDNIPDTTSTTSVLTVGGSVSSQIDFASDTDWHRITLNGGQGYVFALNAATSGGLGDPFIEIRDASGKIVASNDDGPNGLNSEVRVTPTTAGVYYVTARAFSDETGRYTLTAQQIGPQDPVDTIDWGTKLNTSEVRIYFAGAGQTFGGYSADRAWTNEEIRSVMNVTSAISAVANVRFTVVTDRSQATMVMVLDSGLDDGVAGMMTTPPSSPAIGVFSPTLASWNAESLNIGGIAYSTILHEIGHGLGLAHPHDAGGSSEVMEGVLSEFGSYGSAGLNQGVYTIMSYNDGWPSGPAGKFVSYSYGGQAGPMALDIAALQDKYGAVAANTGNTVYSLPILDITASAYYRAIWDTGGVDTISASSALDAAVIDLRPATLLNAPGGGGFVSYVGKVNGGLTIAAGVWIENAIGGFGADILIGNELNNVLKGNAQGDTYTGGLGSDTFVLQTGSKDFITDFVVNVDKIGLDRGDFGTLTGTTLADSGITFQLGSAATGAGRTLFYDTSNRTLYWDADGSGAGAAVAIAQLGRASMTTVSSPATLSIGSIRPISYGSEWSTAGSADLNGDGLQDVIWRNGKSLYEAWTIDGFQAFDSMAPADMTGRAIAGLGDFNGDGKDDILFRDTATGAMEIRTLNGSTLTSLASPGVRSTEWAVAAVADFNEDGHADILWRNTATGQLAGWMMRNGGFTADFAPGDNKGLDWNVVGSGDFNGDGDADILWRNATTGQVEAWLMSGGVKTGSFVPGAYSTAWNVAGIADFNNDGVSDVLWRNPTTGQVDGWLLKNGAWAGSFSPGFYDTTWQVAGLGDYDGDGNADVLWRNAATGQTDAWRLRSGNWTGSYDPARALSDWKPALSGDFNGDGSIDVLWDYKFSNAYTGWLMSDGRNAGAFNLTVSGASSVVAVGDFNSDGVDDVVWRTDAGGYLASFIKDGVPNQGSMTIIAPGSEWTLFGAADFNADGGDDFLWRNSQTGVTQAVLMKNGVQTGAYTLGSYNLEWGVQGIGDLNGDGTADIFWRNPQTGQVDLWLLKNGAWAGSYSPGFYNTDWQFAGIGDFNGDGTDDILWRQQFTGQMDIWTIRDGNWAGSFDPGSMAAGWTVAAVGDFNHDGVDDVMWLNTATGEVKEWIINPPNSPPSAGDFIIV</sequence>
<dbReference type="Gene3D" id="2.130.10.130">
    <property type="entry name" value="Integrin alpha, N-terminal"/>
    <property type="match status" value="3"/>
</dbReference>
<dbReference type="Pfam" id="PF13517">
    <property type="entry name" value="FG-GAP_3"/>
    <property type="match status" value="3"/>
</dbReference>
<dbReference type="InterPro" id="IPR011049">
    <property type="entry name" value="Serralysin-like_metalloprot_C"/>
</dbReference>
<dbReference type="PANTHER" id="PTHR46580:SF2">
    <property type="entry name" value="MAM DOMAIN-CONTAINING PROTEIN"/>
    <property type="match status" value="1"/>
</dbReference>
<organism evidence="7 8">
    <name type="scientific">Caulobacter radicis</name>
    <dbReference type="NCBI Taxonomy" id="2172650"/>
    <lineage>
        <taxon>Bacteria</taxon>
        <taxon>Pseudomonadati</taxon>
        <taxon>Pseudomonadota</taxon>
        <taxon>Alphaproteobacteria</taxon>
        <taxon>Caulobacterales</taxon>
        <taxon>Caulobacteraceae</taxon>
        <taxon>Caulobacter</taxon>
    </lineage>
</organism>
<dbReference type="GO" id="GO:0005509">
    <property type="term" value="F:calcium ion binding"/>
    <property type="evidence" value="ECO:0007669"/>
    <property type="project" value="InterPro"/>
</dbReference>
<reference evidence="7 8" key="1">
    <citation type="submission" date="2018-04" db="EMBL/GenBank/DDBJ databases">
        <title>The genome sequence of Caulobacter sp. 736.</title>
        <authorList>
            <person name="Gao J."/>
            <person name="Sun J."/>
        </authorList>
    </citation>
    <scope>NUCLEOTIDE SEQUENCE [LARGE SCALE GENOMIC DNA]</scope>
    <source>
        <strain evidence="7 8">736</strain>
    </source>
</reference>
<evidence type="ECO:0000313" key="7">
    <source>
        <dbReference type="EMBL" id="PVM74022.1"/>
    </source>
</evidence>
<comment type="caution">
    <text evidence="7">The sequence shown here is derived from an EMBL/GenBank/DDBJ whole genome shotgun (WGS) entry which is preliminary data.</text>
</comment>
<dbReference type="Gene3D" id="2.150.10.10">
    <property type="entry name" value="Serralysin-like metalloprotease, C-terminal"/>
    <property type="match status" value="1"/>
</dbReference>
<evidence type="ECO:0000259" key="5">
    <source>
        <dbReference type="Pfam" id="PF04151"/>
    </source>
</evidence>
<dbReference type="Gene3D" id="2.60.120.380">
    <property type="match status" value="2"/>
</dbReference>
<keyword evidence="2" id="KW-0964">Secreted</keyword>
<proteinExistence type="predicted"/>
<dbReference type="SUPFAM" id="SSF55486">
    <property type="entry name" value="Metalloproteases ('zincins'), catalytic domain"/>
    <property type="match status" value="1"/>
</dbReference>
<dbReference type="Pfam" id="PF04151">
    <property type="entry name" value="PPC"/>
    <property type="match status" value="1"/>
</dbReference>
<dbReference type="Gene3D" id="3.40.390.10">
    <property type="entry name" value="Collagenase (Catalytic Domain)"/>
    <property type="match status" value="1"/>
</dbReference>
<dbReference type="CDD" id="cd04277">
    <property type="entry name" value="ZnMc_serralysin_like"/>
    <property type="match status" value="1"/>
</dbReference>
<accession>A0A2T9J1R6</accession>
<keyword evidence="3" id="KW-0732">Signal</keyword>
<dbReference type="GO" id="GO:0008237">
    <property type="term" value="F:metallopeptidase activity"/>
    <property type="evidence" value="ECO:0007669"/>
    <property type="project" value="InterPro"/>
</dbReference>
<evidence type="ECO:0000313" key="8">
    <source>
        <dbReference type="Proteomes" id="UP000244913"/>
    </source>
</evidence>
<evidence type="ECO:0000256" key="4">
    <source>
        <dbReference type="ARBA" id="ARBA00022737"/>
    </source>
</evidence>
<dbReference type="EMBL" id="QDKP01000058">
    <property type="protein sequence ID" value="PVM74022.1"/>
    <property type="molecule type" value="Genomic_DNA"/>
</dbReference>
<feature type="domain" description="Peptidase M10 serralysin C-terminal" evidence="6">
    <location>
        <begin position="492"/>
        <end position="611"/>
    </location>
</feature>
<keyword evidence="4" id="KW-0677">Repeat</keyword>
<evidence type="ECO:0000256" key="2">
    <source>
        <dbReference type="ARBA" id="ARBA00022525"/>
    </source>
</evidence>
<dbReference type="SUPFAM" id="SSF51120">
    <property type="entry name" value="beta-Roll"/>
    <property type="match status" value="1"/>
</dbReference>
<dbReference type="InterPro" id="IPR007280">
    <property type="entry name" value="Peptidase_C_arc/bac"/>
</dbReference>